<feature type="signal peptide" evidence="1">
    <location>
        <begin position="1"/>
        <end position="18"/>
    </location>
</feature>
<evidence type="ECO:0000259" key="2">
    <source>
        <dbReference type="Pfam" id="PF14534"/>
    </source>
</evidence>
<dbReference type="Proteomes" id="UP000199663">
    <property type="component" value="Unassembled WGS sequence"/>
</dbReference>
<dbReference type="InterPro" id="IPR027843">
    <property type="entry name" value="DUF4440"/>
</dbReference>
<dbReference type="EMBL" id="FNQC01000017">
    <property type="protein sequence ID" value="SDZ48759.1"/>
    <property type="molecule type" value="Genomic_DNA"/>
</dbReference>
<proteinExistence type="predicted"/>
<dbReference type="Gene3D" id="3.10.450.50">
    <property type="match status" value="1"/>
</dbReference>
<dbReference type="Pfam" id="PF14534">
    <property type="entry name" value="DUF4440"/>
    <property type="match status" value="1"/>
</dbReference>
<evidence type="ECO:0000256" key="1">
    <source>
        <dbReference type="SAM" id="SignalP"/>
    </source>
</evidence>
<comment type="caution">
    <text evidence="3">The sequence shown here is derived from an EMBL/GenBank/DDBJ whole genome shotgun (WGS) entry which is preliminary data.</text>
</comment>
<organism evidence="3 4">
    <name type="scientific">Rhodonellum ikkaensis</name>
    <dbReference type="NCBI Taxonomy" id="336829"/>
    <lineage>
        <taxon>Bacteria</taxon>
        <taxon>Pseudomonadati</taxon>
        <taxon>Bacteroidota</taxon>
        <taxon>Cytophagia</taxon>
        <taxon>Cytophagales</taxon>
        <taxon>Cytophagaceae</taxon>
        <taxon>Rhodonellum</taxon>
    </lineage>
</organism>
<dbReference type="RefSeq" id="WP_019599929.1">
    <property type="nucleotide sequence ID" value="NZ_FNQC01000017.1"/>
</dbReference>
<feature type="chain" id="PRO_5045786449" description="DUF4440 domain-containing protein" evidence="1">
    <location>
        <begin position="19"/>
        <end position="139"/>
    </location>
</feature>
<accession>A0A1H3THF3</accession>
<dbReference type="InterPro" id="IPR032710">
    <property type="entry name" value="NTF2-like_dom_sf"/>
</dbReference>
<name>A0A1H3THF3_9BACT</name>
<protein>
    <recommendedName>
        <fullName evidence="2">DUF4440 domain-containing protein</fullName>
    </recommendedName>
</protein>
<keyword evidence="1" id="KW-0732">Signal</keyword>
<evidence type="ECO:0000313" key="4">
    <source>
        <dbReference type="Proteomes" id="UP000199663"/>
    </source>
</evidence>
<sequence length="139" mass="15378">MKSLLFLSLFFLCSFSFAQSDKEVQTAIESLRIAMIDPSTEVLTQLTASNLSYGHSSGKIENREEFIEALVSGTSDFKTIILTDQTISFSGKKTAIVRHKLSGETLDGGRSNTVNLGVLLVWVKEKGDWKLAARQAFRL</sequence>
<reference evidence="3 4" key="1">
    <citation type="submission" date="2016-10" db="EMBL/GenBank/DDBJ databases">
        <authorList>
            <person name="Varghese N."/>
            <person name="Submissions S."/>
        </authorList>
    </citation>
    <scope>NUCLEOTIDE SEQUENCE [LARGE SCALE GENOMIC DNA]</scope>
    <source>
        <strain evidence="3 4">DSM 17997</strain>
    </source>
</reference>
<gene>
    <name evidence="3" type="ORF">SAMN05444412_11722</name>
</gene>
<dbReference type="SUPFAM" id="SSF54427">
    <property type="entry name" value="NTF2-like"/>
    <property type="match status" value="1"/>
</dbReference>
<evidence type="ECO:0000313" key="3">
    <source>
        <dbReference type="EMBL" id="SDZ48759.1"/>
    </source>
</evidence>
<keyword evidence="4" id="KW-1185">Reference proteome</keyword>
<feature type="domain" description="DUF4440" evidence="2">
    <location>
        <begin position="26"/>
        <end position="131"/>
    </location>
</feature>